<evidence type="ECO:0000313" key="11">
    <source>
        <dbReference type="Proteomes" id="UP000480266"/>
    </source>
</evidence>
<feature type="domain" description="Flagellar hook-associated protein FlgK helical" evidence="9">
    <location>
        <begin position="88"/>
        <end position="326"/>
    </location>
</feature>
<dbReference type="Pfam" id="PF22638">
    <property type="entry name" value="FlgK_D1"/>
    <property type="match status" value="1"/>
</dbReference>
<dbReference type="Pfam" id="PF06429">
    <property type="entry name" value="Flg_bbr_C"/>
    <property type="match status" value="1"/>
</dbReference>
<evidence type="ECO:0000259" key="9">
    <source>
        <dbReference type="Pfam" id="PF22638"/>
    </source>
</evidence>
<dbReference type="InterPro" id="IPR001444">
    <property type="entry name" value="Flag_bb_rod_N"/>
</dbReference>
<dbReference type="GO" id="GO:0009424">
    <property type="term" value="C:bacterial-type flagellum hook"/>
    <property type="evidence" value="ECO:0007669"/>
    <property type="project" value="InterPro"/>
</dbReference>
<comment type="similarity">
    <text evidence="3">Belongs to the flagella basal body rod proteins family.</text>
</comment>
<dbReference type="GO" id="GO:0005198">
    <property type="term" value="F:structural molecule activity"/>
    <property type="evidence" value="ECO:0007669"/>
    <property type="project" value="InterPro"/>
</dbReference>
<dbReference type="NCBIfam" id="TIGR02492">
    <property type="entry name" value="flgK_ends"/>
    <property type="match status" value="1"/>
</dbReference>
<comment type="subcellular location">
    <subcellularLocation>
        <location evidence="1">Bacterial flagellum basal body</location>
    </subcellularLocation>
    <subcellularLocation>
        <location evidence="2">Secreted</location>
    </subcellularLocation>
</comment>
<gene>
    <name evidence="10" type="primary">flgK</name>
    <name evidence="10" type="ORF">G4V63_26110</name>
</gene>
<evidence type="ECO:0000259" key="8">
    <source>
        <dbReference type="Pfam" id="PF06429"/>
    </source>
</evidence>
<dbReference type="Proteomes" id="UP000480266">
    <property type="component" value="Unassembled WGS sequence"/>
</dbReference>
<protein>
    <recommendedName>
        <fullName evidence="4">Flagellar hook-associated protein 1</fullName>
    </recommendedName>
</protein>
<dbReference type="GO" id="GO:0005576">
    <property type="term" value="C:extracellular region"/>
    <property type="evidence" value="ECO:0007669"/>
    <property type="project" value="UniProtKB-SubCell"/>
</dbReference>
<comment type="caution">
    <text evidence="10">The sequence shown here is derived from an EMBL/GenBank/DDBJ whole genome shotgun (WGS) entry which is preliminary data.</text>
</comment>
<sequence>MGLSQALSTAMAGLRANQASLALVSSNVANAETPGYVRKTTNQIQTAVGNGAGVETVGVNRVLDDYIQSQLRTETSGAAYTRTRANFLSNLQSVYGDPNSSATIEAAFNSLTTALQALSTSPDSQSARTGVLNAAQALAQQLNSTSQGIQALRNSAETGIANSVSTANNALTQIAKINRQLQGYANQDAATAALLDQRDQFITQLSGLMDVRVVKGEGNQVSVYTTSGTQLVGGSDAAQLSFNTQGTVTPEAQWNADPSKSTLGTISISYPNGGSIDLISSGAIRSGSIAAFLELRDKTLVQAQDQVDQLAAAMASALSDKTTDGTAYPPATPVPPPGTPAGFDLDLAGLQAGNTVHLTYTDNTTGVQHNISIIRVDDPSALPLKDTATIDPNDKVIGVDFSGGMSSVVSQLNAALGGASIQFSNPAGSTLRVVDDGATGLSDVNAASVTTTATSLTGGGPQVALFTDGGRPYTGAITASGSQQTGLAGRITVNSGLLADSSRLIVYSTSPATPAGDTTRSDFILSQLTSGTFSYSATTGIGSSSTPYKGTLLGFTQQFTNMQANAASSAQQLSDGQDVVLNTLQKKMDATSGVDIDTEMANLLALQNAYSANARVMSTVNSMFQSLMQVL</sequence>
<keyword evidence="10" id="KW-0282">Flagellum</keyword>
<reference evidence="10" key="1">
    <citation type="submission" date="2020-02" db="EMBL/GenBank/DDBJ databases">
        <title>Draft genome sequence of Candidatus Afipia apatlaquensis IBT-C3, a potential strain for decolorization of textile dyes.</title>
        <authorList>
            <person name="Sanchez-Reyes A."/>
            <person name="Breton-Deval L."/>
            <person name="Mangelson H."/>
            <person name="Sanchez-Flores A."/>
        </authorList>
    </citation>
    <scope>NUCLEOTIDE SEQUENCE [LARGE SCALE GENOMIC DNA]</scope>
    <source>
        <strain evidence="10">IBT-C3</strain>
    </source>
</reference>
<dbReference type="SUPFAM" id="SSF64518">
    <property type="entry name" value="Phase 1 flagellin"/>
    <property type="match status" value="1"/>
</dbReference>
<evidence type="ECO:0000256" key="2">
    <source>
        <dbReference type="ARBA" id="ARBA00004613"/>
    </source>
</evidence>
<dbReference type="GO" id="GO:0044780">
    <property type="term" value="P:bacterial-type flagellum assembly"/>
    <property type="evidence" value="ECO:0007669"/>
    <property type="project" value="InterPro"/>
</dbReference>
<evidence type="ECO:0000256" key="5">
    <source>
        <dbReference type="ARBA" id="ARBA00022525"/>
    </source>
</evidence>
<dbReference type="AlphaFoldDB" id="A0A7C9VPG2"/>
<dbReference type="InterPro" id="IPR010930">
    <property type="entry name" value="Flg_bb/hook_C_dom"/>
</dbReference>
<dbReference type="PANTHER" id="PTHR30033:SF1">
    <property type="entry name" value="FLAGELLAR HOOK-ASSOCIATED PROTEIN 1"/>
    <property type="match status" value="1"/>
</dbReference>
<keyword evidence="5" id="KW-0964">Secreted</keyword>
<keyword evidence="10" id="KW-0969">Cilium</keyword>
<evidence type="ECO:0000259" key="7">
    <source>
        <dbReference type="Pfam" id="PF00460"/>
    </source>
</evidence>
<dbReference type="InterPro" id="IPR053927">
    <property type="entry name" value="FlgK_helical"/>
</dbReference>
<dbReference type="PANTHER" id="PTHR30033">
    <property type="entry name" value="FLAGELLAR HOOK-ASSOCIATED PROTEIN 1"/>
    <property type="match status" value="1"/>
</dbReference>
<dbReference type="InterPro" id="IPR002371">
    <property type="entry name" value="FlgK"/>
</dbReference>
<dbReference type="GO" id="GO:0009425">
    <property type="term" value="C:bacterial-type flagellum basal body"/>
    <property type="evidence" value="ECO:0007669"/>
    <property type="project" value="UniProtKB-SubCell"/>
</dbReference>
<keyword evidence="10" id="KW-0966">Cell projection</keyword>
<dbReference type="PRINTS" id="PR01005">
    <property type="entry name" value="FLGHOOKAP1"/>
</dbReference>
<accession>A0A7C9VPG2</accession>
<keyword evidence="6" id="KW-0975">Bacterial flagellum</keyword>
<dbReference type="Pfam" id="PF00460">
    <property type="entry name" value="Flg_bb_rod"/>
    <property type="match status" value="1"/>
</dbReference>
<dbReference type="EMBL" id="JAAMRR010001328">
    <property type="protein sequence ID" value="NGX98555.1"/>
    <property type="molecule type" value="Genomic_DNA"/>
</dbReference>
<evidence type="ECO:0000256" key="6">
    <source>
        <dbReference type="ARBA" id="ARBA00023143"/>
    </source>
</evidence>
<evidence type="ECO:0000256" key="1">
    <source>
        <dbReference type="ARBA" id="ARBA00004117"/>
    </source>
</evidence>
<evidence type="ECO:0000313" key="10">
    <source>
        <dbReference type="EMBL" id="NGX98555.1"/>
    </source>
</evidence>
<organism evidence="10 11">
    <name type="scientific">Candidatus Afipia apatlaquensis</name>
    <dbReference type="NCBI Taxonomy" id="2712852"/>
    <lineage>
        <taxon>Bacteria</taxon>
        <taxon>Pseudomonadati</taxon>
        <taxon>Pseudomonadota</taxon>
        <taxon>Alphaproteobacteria</taxon>
        <taxon>Hyphomicrobiales</taxon>
        <taxon>Nitrobacteraceae</taxon>
        <taxon>Afipia</taxon>
    </lineage>
</organism>
<evidence type="ECO:0000256" key="3">
    <source>
        <dbReference type="ARBA" id="ARBA00009677"/>
    </source>
</evidence>
<name>A0A7C9VPG2_9BRAD</name>
<proteinExistence type="inferred from homology"/>
<feature type="domain" description="Flagellar basal body rod protein N-terminal" evidence="7">
    <location>
        <begin position="7"/>
        <end position="36"/>
    </location>
</feature>
<evidence type="ECO:0000256" key="4">
    <source>
        <dbReference type="ARBA" id="ARBA00016244"/>
    </source>
</evidence>
<keyword evidence="11" id="KW-1185">Reference proteome</keyword>
<feature type="domain" description="Flagellar basal-body/hook protein C-terminal" evidence="8">
    <location>
        <begin position="590"/>
        <end position="629"/>
    </location>
</feature>